<dbReference type="RefSeq" id="WP_284314899.1">
    <property type="nucleotide sequence ID" value="NZ_BSPC01000054.1"/>
</dbReference>
<dbReference type="SMART" id="SM00872">
    <property type="entry name" value="Alpha-mann_mid"/>
    <property type="match status" value="1"/>
</dbReference>
<gene>
    <name evidence="6" type="ORF">GCM10007874_49250</name>
</gene>
<dbReference type="SUPFAM" id="SSF88688">
    <property type="entry name" value="Families 57/38 glycoside transferase middle domain"/>
    <property type="match status" value="1"/>
</dbReference>
<dbReference type="InterPro" id="IPR011682">
    <property type="entry name" value="Glyco_hydro_38_C"/>
</dbReference>
<evidence type="ECO:0000256" key="1">
    <source>
        <dbReference type="ARBA" id="ARBA00009792"/>
    </source>
</evidence>
<dbReference type="InterPro" id="IPR015341">
    <property type="entry name" value="Glyco_hydro_38_cen"/>
</dbReference>
<dbReference type="InterPro" id="IPR041147">
    <property type="entry name" value="GH38_C"/>
</dbReference>
<dbReference type="Gene3D" id="2.60.40.2220">
    <property type="match status" value="1"/>
</dbReference>
<accession>A0ABQ6CQ52</accession>
<protein>
    <submittedName>
        <fullName evidence="6">Alpha-mannosidase</fullName>
    </submittedName>
</protein>
<evidence type="ECO:0000256" key="3">
    <source>
        <dbReference type="ARBA" id="ARBA00022801"/>
    </source>
</evidence>
<dbReference type="Gene3D" id="3.20.110.10">
    <property type="entry name" value="Glycoside hydrolase 38, N terminal domain"/>
    <property type="match status" value="1"/>
</dbReference>
<dbReference type="PANTHER" id="PTHR46017">
    <property type="entry name" value="ALPHA-MANNOSIDASE 2C1"/>
    <property type="match status" value="1"/>
</dbReference>
<dbReference type="Pfam" id="PF09261">
    <property type="entry name" value="Alpha-mann_mid"/>
    <property type="match status" value="1"/>
</dbReference>
<dbReference type="InterPro" id="IPR028995">
    <property type="entry name" value="Glyco_hydro_57/38_cen_sf"/>
</dbReference>
<dbReference type="SUPFAM" id="SSF88713">
    <property type="entry name" value="Glycoside hydrolase/deacetylase"/>
    <property type="match status" value="1"/>
</dbReference>
<keyword evidence="2" id="KW-0479">Metal-binding</keyword>
<comment type="similarity">
    <text evidence="1">Belongs to the glycosyl hydrolase 38 family.</text>
</comment>
<dbReference type="InterPro" id="IPR000602">
    <property type="entry name" value="Glyco_hydro_38_N"/>
</dbReference>
<sequence length="1007" mass="111747">MALTLAQRLNRLKVRLAELAFWRERERRPIDNWTFEGEPIARGAFWPRRDGVVHLAASAEVPEGWPLAETRLSLNVGGESLLSLTYADGQVVRFGLDPYHEEFPLKAGPFTIATDSVARLPFGEPVREPRLNRAELVWLDLPVHRLHLLLTQIAEAVATLEGHEVVPHLLDAAEATTRALDWPSATADYVARTAREAGQQRIWQLPELIDAPAGLNQAERASVATAYDALVAQLKILKQRFPQQGEIALTGHAHIDLAWLWPYDETRRKMRRTFHTALSLMEKSGDFRFNQSTAHYYAQMQEDDPALFEKIAARVKAGNWETVGAMWVEPDTNMPTGESLARQILYGQRYFEKTFGLRHTVCWLPDCFGFSGALPQLLRQGGVDNFFTIKVNWSETNHIPADLFWWEGLDGSRVLTHTFDNPMHGYNGFVQPDCFVPTWKNFRGKTKHPTTLLAVGYGDGGGGVTPGMIEREEQLRDFPALPKARWTTIKAFFEGAQQSARAQKMPVWLGEIYLELHRGTLTTQSGVKRMHRQAERALITAEALAGLNHMIGGERPGSLETLWRVVLKNEFHDILPGSSIREVYQDAERELGAVIDNGLAAQQAAMTAIAGNLAKGSVSDALVVVNPSLSARPLRLRLADGSFLAAGESVPPMGIAVFDRSRLAAVPGLSVSRTHLENAHLRVTIGADGTIASLVHKASGREALAGRGNQLWAYPADKPRNWDAWDVEEDYAERGEELLDVESIEVTEQGPHRAALRIVRRYRHSTITQTLALAANGLRLDIETHLDWHDRRVFLRTQTSAAVRSSTATFECAYGVIRRTTHTNTSWDEAMFEAPGHRFVDLSEPGFGLALLNNAKYGHSVRGNVIGLSLLRSPTYPDPQADEGEQSFTYSLMPHTDDWFDAGVREEAEDLNQPLLATVANGLAEGVLAPIATTGIPAAFSGLKAAEDGNGLILRVYEPAGRRGDFKLALAQGWSAEGPLNILEEAMDRGDGADLRPFEVRSWRLLR</sequence>
<reference evidence="7" key="1">
    <citation type="journal article" date="2019" name="Int. J. Syst. Evol. Microbiol.">
        <title>The Global Catalogue of Microorganisms (GCM) 10K type strain sequencing project: providing services to taxonomists for standard genome sequencing and annotation.</title>
        <authorList>
            <consortium name="The Broad Institute Genomics Platform"/>
            <consortium name="The Broad Institute Genome Sequencing Center for Infectious Disease"/>
            <person name="Wu L."/>
            <person name="Ma J."/>
        </authorList>
    </citation>
    <scope>NUCLEOTIDE SEQUENCE [LARGE SCALE GENOMIC DNA]</scope>
    <source>
        <strain evidence="7">NBRC 101365</strain>
    </source>
</reference>
<evidence type="ECO:0000256" key="4">
    <source>
        <dbReference type="ARBA" id="ARBA00023295"/>
    </source>
</evidence>
<dbReference type="PANTHER" id="PTHR46017:SF1">
    <property type="entry name" value="ALPHA-MANNOSIDASE 2C1"/>
    <property type="match status" value="1"/>
</dbReference>
<dbReference type="InterPro" id="IPR037094">
    <property type="entry name" value="Glyco_hydro_38_cen_sf"/>
</dbReference>
<organism evidence="6 7">
    <name type="scientific">Labrys miyagiensis</name>
    <dbReference type="NCBI Taxonomy" id="346912"/>
    <lineage>
        <taxon>Bacteria</taxon>
        <taxon>Pseudomonadati</taxon>
        <taxon>Pseudomonadota</taxon>
        <taxon>Alphaproteobacteria</taxon>
        <taxon>Hyphomicrobiales</taxon>
        <taxon>Xanthobacteraceae</taxon>
        <taxon>Labrys</taxon>
    </lineage>
</organism>
<keyword evidence="4" id="KW-0326">Glycosidase</keyword>
<dbReference type="EMBL" id="BSPC01000054">
    <property type="protein sequence ID" value="GLS21908.1"/>
    <property type="molecule type" value="Genomic_DNA"/>
</dbReference>
<dbReference type="Pfam" id="PF07748">
    <property type="entry name" value="Glyco_hydro_38C"/>
    <property type="match status" value="1"/>
</dbReference>
<proteinExistence type="inferred from homology"/>
<dbReference type="SUPFAM" id="SSF74650">
    <property type="entry name" value="Galactose mutarotase-like"/>
    <property type="match status" value="1"/>
</dbReference>
<dbReference type="CDD" id="cd10789">
    <property type="entry name" value="GH38N_AMII_ER_cytosolic"/>
    <property type="match status" value="1"/>
</dbReference>
<dbReference type="Pfam" id="PF01074">
    <property type="entry name" value="Glyco_hydro_38N"/>
    <property type="match status" value="1"/>
</dbReference>
<keyword evidence="3" id="KW-0378">Hydrolase</keyword>
<feature type="domain" description="Glycoside hydrolase family 38 central" evidence="5">
    <location>
        <begin position="515"/>
        <end position="591"/>
    </location>
</feature>
<name>A0ABQ6CQ52_9HYPH</name>
<dbReference type="Gene3D" id="2.70.98.30">
    <property type="entry name" value="Golgi alpha-mannosidase II, domain 4"/>
    <property type="match status" value="1"/>
</dbReference>
<keyword evidence="7" id="KW-1185">Reference proteome</keyword>
<evidence type="ECO:0000259" key="5">
    <source>
        <dbReference type="SMART" id="SM00872"/>
    </source>
</evidence>
<dbReference type="Proteomes" id="UP001156882">
    <property type="component" value="Unassembled WGS sequence"/>
</dbReference>
<dbReference type="Gene3D" id="1.20.1270.50">
    <property type="entry name" value="Glycoside hydrolase family 38, central domain"/>
    <property type="match status" value="1"/>
</dbReference>
<comment type="caution">
    <text evidence="6">The sequence shown here is derived from an EMBL/GenBank/DDBJ whole genome shotgun (WGS) entry which is preliminary data.</text>
</comment>
<evidence type="ECO:0000313" key="6">
    <source>
        <dbReference type="EMBL" id="GLS21908.1"/>
    </source>
</evidence>
<dbReference type="InterPro" id="IPR011330">
    <property type="entry name" value="Glyco_hydro/deAcase_b/a-brl"/>
</dbReference>
<dbReference type="Pfam" id="PF17677">
    <property type="entry name" value="Glyco_hydro38C2"/>
    <property type="match status" value="1"/>
</dbReference>
<dbReference type="InterPro" id="IPR011013">
    <property type="entry name" value="Gal_mutarotase_sf_dom"/>
</dbReference>
<evidence type="ECO:0000256" key="2">
    <source>
        <dbReference type="ARBA" id="ARBA00022723"/>
    </source>
</evidence>
<evidence type="ECO:0000313" key="7">
    <source>
        <dbReference type="Proteomes" id="UP001156882"/>
    </source>
</evidence>
<dbReference type="InterPro" id="IPR027291">
    <property type="entry name" value="Glyco_hydro_38_N_sf"/>
</dbReference>